<keyword evidence="2" id="KW-1185">Reference proteome</keyword>
<comment type="caution">
    <text evidence="1">The sequence shown here is derived from an EMBL/GenBank/DDBJ whole genome shotgun (WGS) entry which is preliminary data.</text>
</comment>
<proteinExistence type="predicted"/>
<organism evidence="1 2">
    <name type="scientific">Pyrenophora tritici-repentis</name>
    <dbReference type="NCBI Taxonomy" id="45151"/>
    <lineage>
        <taxon>Eukaryota</taxon>
        <taxon>Fungi</taxon>
        <taxon>Dikarya</taxon>
        <taxon>Ascomycota</taxon>
        <taxon>Pezizomycotina</taxon>
        <taxon>Dothideomycetes</taxon>
        <taxon>Pleosporomycetidae</taxon>
        <taxon>Pleosporales</taxon>
        <taxon>Pleosporineae</taxon>
        <taxon>Pleosporaceae</taxon>
        <taxon>Pyrenophora</taxon>
    </lineage>
</organism>
<dbReference type="Proteomes" id="UP000249757">
    <property type="component" value="Unassembled WGS sequence"/>
</dbReference>
<name>A0A922T3V2_9PLEO</name>
<evidence type="ECO:0000313" key="2">
    <source>
        <dbReference type="Proteomes" id="UP000249757"/>
    </source>
</evidence>
<dbReference type="AlphaFoldDB" id="A0A922T3V2"/>
<accession>A0A922T3V2</accession>
<evidence type="ECO:0000313" key="1">
    <source>
        <dbReference type="EMBL" id="KAI1519898.1"/>
    </source>
</evidence>
<dbReference type="EMBL" id="NRDI02000001">
    <property type="protein sequence ID" value="KAI1519898.1"/>
    <property type="molecule type" value="Genomic_DNA"/>
</dbReference>
<gene>
    <name evidence="1" type="ORF">Ptr86124_000266</name>
</gene>
<protein>
    <submittedName>
        <fullName evidence="1">Uncharacterized protein</fullName>
    </submittedName>
</protein>
<reference evidence="2" key="1">
    <citation type="journal article" date="2022" name="Microb. Genom.">
        <title>A global pangenome for the wheat fungal pathogen Pyrenophora tritici-repentis and prediction of effector protein structural homology.</title>
        <authorList>
            <person name="Moolhuijzen P.M."/>
            <person name="See P.T."/>
            <person name="Shi G."/>
            <person name="Powell H.R."/>
            <person name="Cockram J."/>
            <person name="Jorgensen L.N."/>
            <person name="Benslimane H."/>
            <person name="Strelkov S.E."/>
            <person name="Turner J."/>
            <person name="Liu Z."/>
            <person name="Moffat C.S."/>
        </authorList>
    </citation>
    <scope>NUCLEOTIDE SEQUENCE [LARGE SCALE GENOMIC DNA]</scope>
</reference>
<sequence length="51" mass="6321">MSPALKEHIVAMKLKELQKEEEFIIKLEKMRQAADKDETRRSRWRRRHKLM</sequence>